<dbReference type="Pfam" id="PF07676">
    <property type="entry name" value="PD40"/>
    <property type="match status" value="1"/>
</dbReference>
<evidence type="ECO:0000256" key="1">
    <source>
        <dbReference type="ARBA" id="ARBA00022801"/>
    </source>
</evidence>
<dbReference type="SUPFAM" id="SSF53474">
    <property type="entry name" value="alpha/beta-Hydrolases"/>
    <property type="match status" value="1"/>
</dbReference>
<evidence type="ECO:0000313" key="5">
    <source>
        <dbReference type="Proteomes" id="UP000656813"/>
    </source>
</evidence>
<name>A0A8J2ZRJ7_9BACL</name>
<evidence type="ECO:0000256" key="2">
    <source>
        <dbReference type="ARBA" id="ARBA00022825"/>
    </source>
</evidence>
<sequence>MGIVFPKPDLEQFLRTYTISHFTVNEKETQLVFSSNINGKFNLWAMDLPQLSPYPLTFNDRESQFVKMDPEGRFLLTAFDNDGDENFQIYALRPEGGVPLPLITGEKQEKYFFAALSKDGNRLYYNSSKDNPHYFDTRLYHIDTREDKLLLKGEEAPTYLESISPTEKAFAYLKMFANTYILGYVQAGDAFISVTPDENVAHTVFDLTFVDDNTLLFLTNFGEEFSYLARFDIENQAFTPLLKLAKEDMRSLKWHKETETAYIVTEKGVCDALFAYSLKEDTYEKIALPIETVQQLLVAQSGNLYVLGRSATQSFNLYTRGDNRGWTALTNNRVPGLSQDQLVDPDVVTYPSYDNTSIEALLFRANADVANGYTIFWPHGGPQAAERKSFRGAFQFLLGQGYNLFAPNFRGSTGYGSSFTKLVEGDWGEGPRLDCVAGIEWLFEQGITNRDKLFLFGGSYGGWLYDTPSRRASS</sequence>
<dbReference type="Pfam" id="PF00326">
    <property type="entry name" value="Peptidase_S9"/>
    <property type="match status" value="1"/>
</dbReference>
<dbReference type="PANTHER" id="PTHR42776:SF27">
    <property type="entry name" value="DIPEPTIDYL PEPTIDASE FAMILY MEMBER 6"/>
    <property type="match status" value="1"/>
</dbReference>
<organism evidence="4 5">
    <name type="scientific">Pullulanibacillus pueri</name>
    <dbReference type="NCBI Taxonomy" id="1437324"/>
    <lineage>
        <taxon>Bacteria</taxon>
        <taxon>Bacillati</taxon>
        <taxon>Bacillota</taxon>
        <taxon>Bacilli</taxon>
        <taxon>Bacillales</taxon>
        <taxon>Sporolactobacillaceae</taxon>
        <taxon>Pullulanibacillus</taxon>
    </lineage>
</organism>
<dbReference type="EMBL" id="BMFV01000001">
    <property type="protein sequence ID" value="GGH73865.1"/>
    <property type="molecule type" value="Genomic_DNA"/>
</dbReference>
<evidence type="ECO:0000313" key="4">
    <source>
        <dbReference type="EMBL" id="GGH73865.1"/>
    </source>
</evidence>
<dbReference type="Gene3D" id="3.40.50.1820">
    <property type="entry name" value="alpha/beta hydrolase"/>
    <property type="match status" value="1"/>
</dbReference>
<reference evidence="4" key="2">
    <citation type="submission" date="2020-09" db="EMBL/GenBank/DDBJ databases">
        <authorList>
            <person name="Sun Q."/>
            <person name="Zhou Y."/>
        </authorList>
    </citation>
    <scope>NUCLEOTIDE SEQUENCE</scope>
    <source>
        <strain evidence="4">CGMCC 1.12777</strain>
    </source>
</reference>
<comment type="caution">
    <text evidence="4">The sequence shown here is derived from an EMBL/GenBank/DDBJ whole genome shotgun (WGS) entry which is preliminary data.</text>
</comment>
<dbReference type="PANTHER" id="PTHR42776">
    <property type="entry name" value="SERINE PEPTIDASE S9 FAMILY MEMBER"/>
    <property type="match status" value="1"/>
</dbReference>
<dbReference type="InterPro" id="IPR001375">
    <property type="entry name" value="Peptidase_S9_cat"/>
</dbReference>
<feature type="domain" description="Peptidase S9 prolyl oligopeptidase catalytic" evidence="3">
    <location>
        <begin position="389"/>
        <end position="464"/>
    </location>
</feature>
<gene>
    <name evidence="4" type="ORF">GCM10007096_01530</name>
</gene>
<dbReference type="Proteomes" id="UP000656813">
    <property type="component" value="Unassembled WGS sequence"/>
</dbReference>
<dbReference type="SUPFAM" id="SSF82171">
    <property type="entry name" value="DPP6 N-terminal domain-like"/>
    <property type="match status" value="1"/>
</dbReference>
<dbReference type="InterPro" id="IPR011042">
    <property type="entry name" value="6-blade_b-propeller_TolB-like"/>
</dbReference>
<dbReference type="InterPro" id="IPR011659">
    <property type="entry name" value="WD40"/>
</dbReference>
<proteinExistence type="predicted"/>
<protein>
    <recommendedName>
        <fullName evidence="3">Peptidase S9 prolyl oligopeptidase catalytic domain-containing protein</fullName>
    </recommendedName>
</protein>
<reference evidence="4" key="1">
    <citation type="journal article" date="2014" name="Int. J. Syst. Evol. Microbiol.">
        <title>Complete genome sequence of Corynebacterium casei LMG S-19264T (=DSM 44701T), isolated from a smear-ripened cheese.</title>
        <authorList>
            <consortium name="US DOE Joint Genome Institute (JGI-PGF)"/>
            <person name="Walter F."/>
            <person name="Albersmeier A."/>
            <person name="Kalinowski J."/>
            <person name="Ruckert C."/>
        </authorList>
    </citation>
    <scope>NUCLEOTIDE SEQUENCE</scope>
    <source>
        <strain evidence="4">CGMCC 1.12777</strain>
    </source>
</reference>
<dbReference type="InterPro" id="IPR029058">
    <property type="entry name" value="AB_hydrolase_fold"/>
</dbReference>
<accession>A0A8J2ZRJ7</accession>
<dbReference type="GO" id="GO:0004252">
    <property type="term" value="F:serine-type endopeptidase activity"/>
    <property type="evidence" value="ECO:0007669"/>
    <property type="project" value="TreeGrafter"/>
</dbReference>
<keyword evidence="5" id="KW-1185">Reference proteome</keyword>
<dbReference type="GO" id="GO:0006508">
    <property type="term" value="P:proteolysis"/>
    <property type="evidence" value="ECO:0007669"/>
    <property type="project" value="InterPro"/>
</dbReference>
<evidence type="ECO:0000259" key="3">
    <source>
        <dbReference type="Pfam" id="PF00326"/>
    </source>
</evidence>
<keyword evidence="1" id="KW-0378">Hydrolase</keyword>
<dbReference type="AlphaFoldDB" id="A0A8J2ZRJ7"/>
<dbReference type="Gene3D" id="2.120.10.30">
    <property type="entry name" value="TolB, C-terminal domain"/>
    <property type="match status" value="1"/>
</dbReference>
<keyword evidence="2" id="KW-0645">Protease</keyword>
<keyword evidence="2" id="KW-0720">Serine protease</keyword>